<organism evidence="10 11">
    <name type="scientific">Eleutherodactylus coqui</name>
    <name type="common">Puerto Rican coqui</name>
    <dbReference type="NCBI Taxonomy" id="57060"/>
    <lineage>
        <taxon>Eukaryota</taxon>
        <taxon>Metazoa</taxon>
        <taxon>Chordata</taxon>
        <taxon>Craniata</taxon>
        <taxon>Vertebrata</taxon>
        <taxon>Euteleostomi</taxon>
        <taxon>Amphibia</taxon>
        <taxon>Batrachia</taxon>
        <taxon>Anura</taxon>
        <taxon>Neobatrachia</taxon>
        <taxon>Hyloidea</taxon>
        <taxon>Eleutherodactylidae</taxon>
        <taxon>Eleutherodactylinae</taxon>
        <taxon>Eleutherodactylus</taxon>
        <taxon>Eleutherodactylus</taxon>
    </lineage>
</organism>
<evidence type="ECO:0000256" key="6">
    <source>
        <dbReference type="ARBA" id="ARBA00023136"/>
    </source>
</evidence>
<dbReference type="GO" id="GO:0005789">
    <property type="term" value="C:endoplasmic reticulum membrane"/>
    <property type="evidence" value="ECO:0007669"/>
    <property type="project" value="UniProtKB-SubCell"/>
</dbReference>
<evidence type="ECO:0000256" key="4">
    <source>
        <dbReference type="ARBA" id="ARBA00022824"/>
    </source>
</evidence>
<dbReference type="OrthoDB" id="286734at2759"/>
<dbReference type="PANTHER" id="PTHR13906">
    <property type="entry name" value="PORCUPINE"/>
    <property type="match status" value="1"/>
</dbReference>
<protein>
    <recommendedName>
        <fullName evidence="12">Lysophospholipid acyltransferase 2</fullName>
    </recommendedName>
</protein>
<dbReference type="GO" id="GO:0030258">
    <property type="term" value="P:lipid modification"/>
    <property type="evidence" value="ECO:0007669"/>
    <property type="project" value="TreeGrafter"/>
</dbReference>
<feature type="transmembrane region" description="Helical" evidence="9">
    <location>
        <begin position="446"/>
        <end position="464"/>
    </location>
</feature>
<evidence type="ECO:0000256" key="5">
    <source>
        <dbReference type="ARBA" id="ARBA00022989"/>
    </source>
</evidence>
<feature type="compositionally biased region" description="Basic and acidic residues" evidence="8">
    <location>
        <begin position="483"/>
        <end position="495"/>
    </location>
</feature>
<dbReference type="EMBL" id="WNTK01000001">
    <property type="protein sequence ID" value="KAG9494575.1"/>
    <property type="molecule type" value="Genomic_DNA"/>
</dbReference>
<keyword evidence="4" id="KW-0256">Endoplasmic reticulum</keyword>
<keyword evidence="3 9" id="KW-0812">Transmembrane</keyword>
<evidence type="ECO:0000313" key="11">
    <source>
        <dbReference type="Proteomes" id="UP000770717"/>
    </source>
</evidence>
<evidence type="ECO:0000256" key="2">
    <source>
        <dbReference type="ARBA" id="ARBA00022679"/>
    </source>
</evidence>
<dbReference type="InterPro" id="IPR049941">
    <property type="entry name" value="LPLAT_7/PORCN-like"/>
</dbReference>
<feature type="transmembrane region" description="Helical" evidence="9">
    <location>
        <begin position="411"/>
        <end position="434"/>
    </location>
</feature>
<evidence type="ECO:0000313" key="10">
    <source>
        <dbReference type="EMBL" id="KAG9494575.1"/>
    </source>
</evidence>
<evidence type="ECO:0008006" key="12">
    <source>
        <dbReference type="Google" id="ProtNLM"/>
    </source>
</evidence>
<feature type="region of interest" description="Disordered" evidence="8">
    <location>
        <begin position="470"/>
        <end position="518"/>
    </location>
</feature>
<dbReference type="AlphaFoldDB" id="A0A8J6FX32"/>
<comment type="subcellular location">
    <subcellularLocation>
        <location evidence="1">Endoplasmic reticulum membrane</location>
        <topology evidence="1">Multi-pass membrane protein</topology>
    </subcellularLocation>
</comment>
<evidence type="ECO:0000256" key="1">
    <source>
        <dbReference type="ARBA" id="ARBA00004477"/>
    </source>
</evidence>
<evidence type="ECO:0000256" key="7">
    <source>
        <dbReference type="ARBA" id="ARBA00023315"/>
    </source>
</evidence>
<keyword evidence="11" id="KW-1185">Reference proteome</keyword>
<sequence>MATSTTGSTVLLPLSHAVQLPIDQVNFVACQLFALLAAIWFRTYLHSSKTSSLIRHVVATLLGLYLALFCFGWYALHFIVQSGISYLIMTVVGVEHMHKYCFVFALGYLTLCQIARVYIFDYGQYSADFSGPMMIITQKITSLAFEVRDGIFCKEETLNPSQRRLAVRRMPSLLEYLSYCCNFMGILAGPLCSYKDYITFIEGRSYHVKEAEVNGKEDLKYDHKNPSPNTIVVHKVVVCAISLGFYMTATRILPVEYNIDERFQETSSVPTRVIYLYLSLMAARPKYYFAWTLADAINNAAGFGFQGYNKNGEENWDLVSNLNIKKIEFSTSFKMFIDNWNIQTALWLKRVSYERATYNPIAQTFLLSAVWHGVYPGYYLTFFTGSLMTLAARNIRSNVRHHFLHSAELKLIYDVMTWIATQVAISYTVAPFVLLSVKPSLQFYSSWYYCLHIVCILVLLLMPARARKKERTEKEPIAPPPEKVNKEENNSEHNSHATTNNNSSQREETAWRRPSAPQ</sequence>
<feature type="transmembrane region" description="Helical" evidence="9">
    <location>
        <begin position="27"/>
        <end position="45"/>
    </location>
</feature>
<feature type="transmembrane region" description="Helical" evidence="9">
    <location>
        <begin position="57"/>
        <end position="80"/>
    </location>
</feature>
<evidence type="ECO:0000256" key="8">
    <source>
        <dbReference type="SAM" id="MobiDB-lite"/>
    </source>
</evidence>
<name>A0A8J6FX32_ELECQ</name>
<dbReference type="Proteomes" id="UP000770717">
    <property type="component" value="Unassembled WGS sequence"/>
</dbReference>
<proteinExistence type="predicted"/>
<evidence type="ECO:0000256" key="9">
    <source>
        <dbReference type="SAM" id="Phobius"/>
    </source>
</evidence>
<comment type="caution">
    <text evidence="10">The sequence shown here is derived from an EMBL/GenBank/DDBJ whole genome shotgun (WGS) entry which is preliminary data.</text>
</comment>
<accession>A0A8J6FX32</accession>
<dbReference type="Pfam" id="PF03062">
    <property type="entry name" value="MBOAT"/>
    <property type="match status" value="1"/>
</dbReference>
<evidence type="ECO:0000256" key="3">
    <source>
        <dbReference type="ARBA" id="ARBA00022692"/>
    </source>
</evidence>
<feature type="transmembrane region" description="Helical" evidence="9">
    <location>
        <begin position="100"/>
        <end position="119"/>
    </location>
</feature>
<reference evidence="10" key="1">
    <citation type="thesis" date="2020" institute="ProQuest LLC" country="789 East Eisenhower Parkway, Ann Arbor, MI, USA">
        <title>Comparative Genomics and Chromosome Evolution.</title>
        <authorList>
            <person name="Mudd A.B."/>
        </authorList>
    </citation>
    <scope>NUCLEOTIDE SEQUENCE</scope>
    <source>
        <strain evidence="10">HN-11 Male</strain>
        <tissue evidence="10">Kidney and liver</tissue>
    </source>
</reference>
<dbReference type="InterPro" id="IPR004299">
    <property type="entry name" value="MBOAT_fam"/>
</dbReference>
<keyword evidence="7" id="KW-0012">Acyltransferase</keyword>
<keyword evidence="2" id="KW-0808">Transferase</keyword>
<gene>
    <name evidence="10" type="ORF">GDO78_002090</name>
</gene>
<keyword evidence="6 9" id="KW-0472">Membrane</keyword>
<keyword evidence="5 9" id="KW-1133">Transmembrane helix</keyword>
<feature type="transmembrane region" description="Helical" evidence="9">
    <location>
        <begin position="369"/>
        <end position="390"/>
    </location>
</feature>
<dbReference type="GO" id="GO:0016746">
    <property type="term" value="F:acyltransferase activity"/>
    <property type="evidence" value="ECO:0007669"/>
    <property type="project" value="UniProtKB-KW"/>
</dbReference>
<dbReference type="PANTHER" id="PTHR13906:SF7">
    <property type="entry name" value="LYSOPHOSPHOLIPID ACYLTRANSFERASE 2"/>
    <property type="match status" value="1"/>
</dbReference>